<dbReference type="AlphaFoldDB" id="A0A6L5YKR1"/>
<dbReference type="PANTHER" id="PTHR34989">
    <property type="entry name" value="PROTEIN HDED"/>
    <property type="match status" value="1"/>
</dbReference>
<dbReference type="GO" id="GO:0005886">
    <property type="term" value="C:plasma membrane"/>
    <property type="evidence" value="ECO:0007669"/>
    <property type="project" value="TreeGrafter"/>
</dbReference>
<keyword evidence="1" id="KW-0812">Transmembrane</keyword>
<keyword evidence="1" id="KW-1133">Transmembrane helix</keyword>
<feature type="transmembrane region" description="Helical" evidence="1">
    <location>
        <begin position="82"/>
        <end position="104"/>
    </location>
</feature>
<accession>A0A6L5YKR1</accession>
<protein>
    <submittedName>
        <fullName evidence="2">HdeD family acid-resistance protein</fullName>
    </submittedName>
</protein>
<dbReference type="Proteomes" id="UP000476055">
    <property type="component" value="Unassembled WGS sequence"/>
</dbReference>
<keyword evidence="1" id="KW-0472">Membrane</keyword>
<feature type="transmembrane region" description="Helical" evidence="1">
    <location>
        <begin position="165"/>
        <end position="188"/>
    </location>
</feature>
<comment type="caution">
    <text evidence="2">The sequence shown here is derived from an EMBL/GenBank/DDBJ whole genome shotgun (WGS) entry which is preliminary data.</text>
</comment>
<dbReference type="PANTHER" id="PTHR34989:SF1">
    <property type="entry name" value="PROTEIN HDED"/>
    <property type="match status" value="1"/>
</dbReference>
<dbReference type="EMBL" id="VUMU01000008">
    <property type="protein sequence ID" value="MST58237.1"/>
    <property type="molecule type" value="Genomic_DNA"/>
</dbReference>
<organism evidence="2 3">
    <name type="scientific">Waltera intestinalis</name>
    <dbReference type="NCBI Taxonomy" id="2606635"/>
    <lineage>
        <taxon>Bacteria</taxon>
        <taxon>Bacillati</taxon>
        <taxon>Bacillota</taxon>
        <taxon>Clostridia</taxon>
        <taxon>Lachnospirales</taxon>
        <taxon>Lachnospiraceae</taxon>
        <taxon>Waltera</taxon>
    </lineage>
</organism>
<keyword evidence="3" id="KW-1185">Reference proteome</keyword>
<proteinExistence type="predicted"/>
<sequence length="247" mass="27125">MTPVPAEAARSIKNAAAESKLNTKGVFRRFAESPFFVLGVLGKEGLHMKMLKELKWEAILTGVLYILLGIVALVIPEAMQKTLGYLIGIVLIVAGLISIICYLLRDARENYYHNEFVFGLVGMVVGAAVLYKVEVIISLIPFILGILVLFSGCSKLQDAIDLKRLGYSSWAGMLVMAAINIILGIVLICNPFKAAIVLFRVLGVGLIISGVSDCFSTIYFARKFHKFKLEQDAVDSTFEEVDSDKQD</sequence>
<gene>
    <name evidence="2" type="ORF">FYJ59_08315</name>
</gene>
<feature type="transmembrane region" description="Helical" evidence="1">
    <location>
        <begin position="58"/>
        <end position="76"/>
    </location>
</feature>
<feature type="transmembrane region" description="Helical" evidence="1">
    <location>
        <begin position="194"/>
        <end position="221"/>
    </location>
</feature>
<name>A0A6L5YKR1_9FIRM</name>
<evidence type="ECO:0000256" key="1">
    <source>
        <dbReference type="SAM" id="Phobius"/>
    </source>
</evidence>
<dbReference type="InterPro" id="IPR005325">
    <property type="entry name" value="DUF308_memb"/>
</dbReference>
<dbReference type="InterPro" id="IPR052712">
    <property type="entry name" value="Acid_resist_chaperone_HdeD"/>
</dbReference>
<dbReference type="Pfam" id="PF03729">
    <property type="entry name" value="DUF308"/>
    <property type="match status" value="2"/>
</dbReference>
<feature type="transmembrane region" description="Helical" evidence="1">
    <location>
        <begin position="135"/>
        <end position="153"/>
    </location>
</feature>
<feature type="transmembrane region" description="Helical" evidence="1">
    <location>
        <begin position="111"/>
        <end position="129"/>
    </location>
</feature>
<evidence type="ECO:0000313" key="3">
    <source>
        <dbReference type="Proteomes" id="UP000476055"/>
    </source>
</evidence>
<evidence type="ECO:0000313" key="2">
    <source>
        <dbReference type="EMBL" id="MST58237.1"/>
    </source>
</evidence>
<reference evidence="2 3" key="1">
    <citation type="submission" date="2019-08" db="EMBL/GenBank/DDBJ databases">
        <title>In-depth cultivation of the pig gut microbiome towards novel bacterial diversity and tailored functional studies.</title>
        <authorList>
            <person name="Wylensek D."/>
            <person name="Hitch T.C.A."/>
            <person name="Clavel T."/>
        </authorList>
    </citation>
    <scope>NUCLEOTIDE SEQUENCE [LARGE SCALE GENOMIC DNA]</scope>
    <source>
        <strain evidence="2 3">WCA3-601-WT-6H</strain>
    </source>
</reference>